<gene>
    <name evidence="4" type="ORF">STRNI_000970</name>
</gene>
<evidence type="ECO:0000313" key="4">
    <source>
        <dbReference type="EMBL" id="WAU02893.1"/>
    </source>
</evidence>
<keyword evidence="2" id="KW-0675">Receptor</keyword>
<keyword evidence="5" id="KW-1185">Reference proteome</keyword>
<reference evidence="4 5" key="1">
    <citation type="submission" date="2022-12" db="EMBL/GenBank/DDBJ databases">
        <authorList>
            <person name="Ruckert C."/>
            <person name="Busche T."/>
            <person name="Kalinowski J."/>
            <person name="Wittmann C."/>
        </authorList>
    </citation>
    <scope>NUCLEOTIDE SEQUENCE [LARGE SCALE GENOMIC DNA]</scope>
    <source>
        <strain evidence="4 5">DSM 40276</strain>
    </source>
</reference>
<proteinExistence type="predicted"/>
<protein>
    <recommendedName>
        <fullName evidence="6">Cupin</fullName>
    </recommendedName>
</protein>
<evidence type="ECO:0000256" key="1">
    <source>
        <dbReference type="ARBA" id="ARBA00004319"/>
    </source>
</evidence>
<dbReference type="Pfam" id="PF02041">
    <property type="entry name" value="Auxin_BP"/>
    <property type="match status" value="1"/>
</dbReference>
<dbReference type="RefSeq" id="WP_274739670.1">
    <property type="nucleotide sequence ID" value="NZ_CP114203.1"/>
</dbReference>
<dbReference type="GeneID" id="301330170"/>
<dbReference type="InterPro" id="IPR014710">
    <property type="entry name" value="RmlC-like_jellyroll"/>
</dbReference>
<evidence type="ECO:0008006" key="6">
    <source>
        <dbReference type="Google" id="ProtNLM"/>
    </source>
</evidence>
<sequence>MSDEIVQVGTQLVHQDERVRVWTLDLAPGEQTEIHQHPCDYVYVVVAGGQTETIDVDSTVHPSNDQVGDAVYHQVGPAHLLKNVGTTHYSNIIVELVSTGH</sequence>
<evidence type="ECO:0000256" key="3">
    <source>
        <dbReference type="ARBA" id="ARBA00023294"/>
    </source>
</evidence>
<dbReference type="EMBL" id="CP114203">
    <property type="protein sequence ID" value="WAU02893.1"/>
    <property type="molecule type" value="Genomic_DNA"/>
</dbReference>
<accession>A0ABY7IVB3</accession>
<keyword evidence="3" id="KW-0927">Auxin signaling pathway</keyword>
<comment type="subcellular location">
    <subcellularLocation>
        <location evidence="1">Endoplasmic reticulum lumen</location>
    </subcellularLocation>
</comment>
<dbReference type="Gene3D" id="2.60.120.10">
    <property type="entry name" value="Jelly Rolls"/>
    <property type="match status" value="1"/>
</dbReference>
<name>A0ABY7IVB3_STRNI</name>
<dbReference type="SUPFAM" id="SSF51182">
    <property type="entry name" value="RmlC-like cupins"/>
    <property type="match status" value="1"/>
</dbReference>
<evidence type="ECO:0000256" key="2">
    <source>
        <dbReference type="ARBA" id="ARBA00023170"/>
    </source>
</evidence>
<dbReference type="InterPro" id="IPR011051">
    <property type="entry name" value="RmlC_Cupin_sf"/>
</dbReference>
<evidence type="ECO:0000313" key="5">
    <source>
        <dbReference type="Proteomes" id="UP001210169"/>
    </source>
</evidence>
<dbReference type="InterPro" id="IPR000526">
    <property type="entry name" value="Auxin-bd"/>
</dbReference>
<dbReference type="Proteomes" id="UP001210169">
    <property type="component" value="Chromosome"/>
</dbReference>
<organism evidence="4 5">
    <name type="scientific">Streptomyces nigrescens</name>
    <dbReference type="NCBI Taxonomy" id="1920"/>
    <lineage>
        <taxon>Bacteria</taxon>
        <taxon>Bacillati</taxon>
        <taxon>Actinomycetota</taxon>
        <taxon>Actinomycetes</taxon>
        <taxon>Kitasatosporales</taxon>
        <taxon>Streptomycetaceae</taxon>
        <taxon>Streptomyces</taxon>
    </lineage>
</organism>